<protein>
    <recommendedName>
        <fullName evidence="4">Secreted protein</fullName>
    </recommendedName>
</protein>
<keyword evidence="1" id="KW-0732">Signal</keyword>
<evidence type="ECO:0000313" key="2">
    <source>
        <dbReference type="EMBL" id="GGU00145.1"/>
    </source>
</evidence>
<evidence type="ECO:0000256" key="1">
    <source>
        <dbReference type="SAM" id="SignalP"/>
    </source>
</evidence>
<dbReference type="RefSeq" id="WP_189718489.1">
    <property type="nucleotide sequence ID" value="NZ_BMSA01000065.1"/>
</dbReference>
<accession>A0A918HRB9</accession>
<dbReference type="EMBL" id="BMSA01000065">
    <property type="protein sequence ID" value="GGU00145.1"/>
    <property type="molecule type" value="Genomic_DNA"/>
</dbReference>
<feature type="signal peptide" evidence="1">
    <location>
        <begin position="1"/>
        <end position="26"/>
    </location>
</feature>
<proteinExistence type="predicted"/>
<dbReference type="Proteomes" id="UP000646776">
    <property type="component" value="Unassembled WGS sequence"/>
</dbReference>
<dbReference type="AlphaFoldDB" id="A0A918HRB9"/>
<reference evidence="2" key="2">
    <citation type="submission" date="2020-09" db="EMBL/GenBank/DDBJ databases">
        <authorList>
            <person name="Sun Q."/>
            <person name="Ohkuma M."/>
        </authorList>
    </citation>
    <scope>NUCLEOTIDE SEQUENCE</scope>
    <source>
        <strain evidence="2">JCM 4125</strain>
    </source>
</reference>
<gene>
    <name evidence="2" type="ORF">GCM10010226_91370</name>
</gene>
<evidence type="ECO:0008006" key="4">
    <source>
        <dbReference type="Google" id="ProtNLM"/>
    </source>
</evidence>
<evidence type="ECO:0000313" key="3">
    <source>
        <dbReference type="Proteomes" id="UP000646776"/>
    </source>
</evidence>
<comment type="caution">
    <text evidence="2">The sequence shown here is derived from an EMBL/GenBank/DDBJ whole genome shotgun (WGS) entry which is preliminary data.</text>
</comment>
<sequence length="196" mass="20060">MTRIKKSVAAAAIAAAVVGAPTMAQAFASPAKATVAAASNAGAPTSAKAAATASSVRVVAPGERVQAAPKVQLWLTKNGKHWSTPIQANQFRSVVDGNLDMSQPGVSLQSEPVEGRYFLSGVYYGKGDAASVKVVTDKGTVTGRIIHLAGQPGWGAWYATSALPTGPKSKDGKHNFVHSVTVQDTAGHTIATLTLP</sequence>
<organism evidence="2 3">
    <name type="scientific">Streptomyces phaeofaciens</name>
    <dbReference type="NCBI Taxonomy" id="68254"/>
    <lineage>
        <taxon>Bacteria</taxon>
        <taxon>Bacillati</taxon>
        <taxon>Actinomycetota</taxon>
        <taxon>Actinomycetes</taxon>
        <taxon>Kitasatosporales</taxon>
        <taxon>Streptomycetaceae</taxon>
        <taxon>Streptomyces</taxon>
    </lineage>
</organism>
<name>A0A918HRB9_9ACTN</name>
<reference evidence="2" key="1">
    <citation type="journal article" date="2014" name="Int. J. Syst. Evol. Microbiol.">
        <title>Complete genome sequence of Corynebacterium casei LMG S-19264T (=DSM 44701T), isolated from a smear-ripened cheese.</title>
        <authorList>
            <consortium name="US DOE Joint Genome Institute (JGI-PGF)"/>
            <person name="Walter F."/>
            <person name="Albersmeier A."/>
            <person name="Kalinowski J."/>
            <person name="Ruckert C."/>
        </authorList>
    </citation>
    <scope>NUCLEOTIDE SEQUENCE</scope>
    <source>
        <strain evidence="2">JCM 4125</strain>
    </source>
</reference>
<feature type="chain" id="PRO_5036926492" description="Secreted protein" evidence="1">
    <location>
        <begin position="27"/>
        <end position="196"/>
    </location>
</feature>
<keyword evidence="3" id="KW-1185">Reference proteome</keyword>